<sequence>MLIRRFFSVLYLSAVIESKKCLFYGEAYKGAKLLKTIKIEFDLDEQGVISKKAEEYLKNLQKEYKWVYVSLFFDALGQGVFEARNAEHLEKLGIKTKEISCINPAKNWLVYAKLSDVKAAEEKFDDTDIDVLYSPIVLIQKEIEKQNLPTANTLFIYSCKEIFAICITSDDGAKYATVCKTDEYDASENTEFDKENSDEIDDFITDVDDSFNNLDGLEDLEDMLKTSGNEEEFADLDYDINMPESTDVTASVSIFGHDMSMYRHISLAIKEFYTNPLYEGDFIENVVIFDAMERTSATFLHYLQNELLVKTAVYPVDTLKTMTELMKKELEND</sequence>
<evidence type="ECO:0000313" key="2">
    <source>
        <dbReference type="Proteomes" id="UP000502377"/>
    </source>
</evidence>
<dbReference type="AlphaFoldDB" id="A0A6G5QP72"/>
<proteinExistence type="predicted"/>
<organism evidence="1 2">
    <name type="scientific">Campylobacter rectus</name>
    <name type="common">Wolinella recta</name>
    <dbReference type="NCBI Taxonomy" id="203"/>
    <lineage>
        <taxon>Bacteria</taxon>
        <taxon>Pseudomonadati</taxon>
        <taxon>Campylobacterota</taxon>
        <taxon>Epsilonproteobacteria</taxon>
        <taxon>Campylobacterales</taxon>
        <taxon>Campylobacteraceae</taxon>
        <taxon>Campylobacter</taxon>
    </lineage>
</organism>
<dbReference type="EMBL" id="CP012543">
    <property type="protein sequence ID" value="QCD47362.1"/>
    <property type="molecule type" value="Genomic_DNA"/>
</dbReference>
<reference evidence="1 2" key="1">
    <citation type="submission" date="2016-07" db="EMBL/GenBank/DDBJ databases">
        <title>Comparative genomics of the Campylobacter concisus group.</title>
        <authorList>
            <person name="Miller W.G."/>
            <person name="Yee E."/>
            <person name="Chapman M.H."/>
            <person name="Huynh S."/>
            <person name="Bono J.L."/>
            <person name="On S.L.W."/>
            <person name="StLeger J."/>
            <person name="Foster G."/>
            <person name="Parker C.T."/>
        </authorList>
    </citation>
    <scope>NUCLEOTIDE SEQUENCE [LARGE SCALE GENOMIC DNA]</scope>
    <source>
        <strain evidence="1 2">ATCC 33238</strain>
    </source>
</reference>
<accession>A0A6G5QP72</accession>
<evidence type="ECO:0000313" key="1">
    <source>
        <dbReference type="EMBL" id="QCD47362.1"/>
    </source>
</evidence>
<protein>
    <submittedName>
        <fullName evidence="1">Uncharacterized protein</fullName>
    </submittedName>
</protein>
<dbReference type="RefSeq" id="WP_002945466.1">
    <property type="nucleotide sequence ID" value="NZ_CP012543.1"/>
</dbReference>
<gene>
    <name evidence="1" type="ORF">CRECT_1732</name>
</gene>
<dbReference type="KEGG" id="crx:CRECT_1732"/>
<dbReference type="Proteomes" id="UP000502377">
    <property type="component" value="Chromosome"/>
</dbReference>
<name>A0A6G5QP72_CAMRE</name>